<dbReference type="PANTHER" id="PTHR11001:SF2">
    <property type="entry name" value="MITOCHONDRIAL FISSION PROCESS PROTEIN 1"/>
    <property type="match status" value="1"/>
</dbReference>
<dbReference type="GO" id="GO:0005739">
    <property type="term" value="C:mitochondrion"/>
    <property type="evidence" value="ECO:0007669"/>
    <property type="project" value="TreeGrafter"/>
</dbReference>
<dbReference type="Pfam" id="PF10558">
    <property type="entry name" value="MTP18"/>
    <property type="match status" value="1"/>
</dbReference>
<dbReference type="AlphaFoldDB" id="A0A0N1HE44"/>
<comment type="caution">
    <text evidence="4">The sequence shown here is derived from an EMBL/GenBank/DDBJ whole genome shotgun (WGS) entry which is preliminary data.</text>
</comment>
<evidence type="ECO:0000313" key="5">
    <source>
        <dbReference type="Proteomes" id="UP000038010"/>
    </source>
</evidence>
<comment type="similarity">
    <text evidence="1">Belongs to the MTFP1 family.</text>
</comment>
<dbReference type="RefSeq" id="XP_018002925.1">
    <property type="nucleotide sequence ID" value="XM_018142135.1"/>
</dbReference>
<dbReference type="InterPro" id="IPR019560">
    <property type="entry name" value="Mitochondrial_18_kDa_protein"/>
</dbReference>
<evidence type="ECO:0000256" key="1">
    <source>
        <dbReference type="ARBA" id="ARBA00009224"/>
    </source>
</evidence>
<protein>
    <recommendedName>
        <fullName evidence="2">Mitochondrial fission process protein 1</fullName>
    </recommendedName>
    <alternativeName>
        <fullName evidence="3">Mitochondrial 18 kDa protein</fullName>
    </alternativeName>
</protein>
<dbReference type="GeneID" id="28734015"/>
<dbReference type="VEuPathDB" id="FungiDB:AB675_2184"/>
<dbReference type="OrthoDB" id="424969at2759"/>
<organism evidence="4 5">
    <name type="scientific">Cyphellophora attinorum</name>
    <dbReference type="NCBI Taxonomy" id="1664694"/>
    <lineage>
        <taxon>Eukaryota</taxon>
        <taxon>Fungi</taxon>
        <taxon>Dikarya</taxon>
        <taxon>Ascomycota</taxon>
        <taxon>Pezizomycotina</taxon>
        <taxon>Eurotiomycetes</taxon>
        <taxon>Chaetothyriomycetidae</taxon>
        <taxon>Chaetothyriales</taxon>
        <taxon>Cyphellophoraceae</taxon>
        <taxon>Cyphellophora</taxon>
    </lineage>
</organism>
<sequence length="273" mass="30694">MAKDNSNKSSPAVFPREKLNQDLQKIVDRQDDWMDDLYEGQGADSIDTNYRYAAYAARARTILLSAHRYVAYTSDIGESFRPIAHPWLVRGAYGVSWAYLIGDVSHEGWKAYHRNQRLLHPENNEHFDATTPQKDMPAQKALPVPGQSIKIPAIEDYRAIMVQRAVFQSVASMGLPAFTIHSIVRYSGRALKSVANPMLRTWGPIGLGLAAVPALPYMFDEPVEYAVEWGFWHAFRAIGGEQAVGNRPVTGRSHQLVKENRVAEAIKEKEKQS</sequence>
<evidence type="ECO:0000256" key="2">
    <source>
        <dbReference type="ARBA" id="ARBA00017835"/>
    </source>
</evidence>
<gene>
    <name evidence="4" type="ORF">AB675_2184</name>
</gene>
<accession>A0A0N1HE44</accession>
<evidence type="ECO:0000256" key="3">
    <source>
        <dbReference type="ARBA" id="ARBA00029631"/>
    </source>
</evidence>
<dbReference type="EMBL" id="LFJN01000006">
    <property type="protein sequence ID" value="KPI42962.1"/>
    <property type="molecule type" value="Genomic_DNA"/>
</dbReference>
<dbReference type="PANTHER" id="PTHR11001">
    <property type="entry name" value="MITOCHONDRIAL FISSION PROCESS PROTEIN 1"/>
    <property type="match status" value="1"/>
</dbReference>
<dbReference type="GO" id="GO:0000266">
    <property type="term" value="P:mitochondrial fission"/>
    <property type="evidence" value="ECO:0007669"/>
    <property type="project" value="TreeGrafter"/>
</dbReference>
<name>A0A0N1HE44_9EURO</name>
<reference evidence="4 5" key="1">
    <citation type="submission" date="2015-06" db="EMBL/GenBank/DDBJ databases">
        <title>Draft genome of the ant-associated black yeast Phialophora attae CBS 131958.</title>
        <authorList>
            <person name="Moreno L.F."/>
            <person name="Stielow B.J."/>
            <person name="de Hoog S."/>
            <person name="Vicente V.A."/>
            <person name="Weiss V.A."/>
            <person name="de Vries M."/>
            <person name="Cruz L.M."/>
            <person name="Souza E.M."/>
        </authorList>
    </citation>
    <scope>NUCLEOTIDE SEQUENCE [LARGE SCALE GENOMIC DNA]</scope>
    <source>
        <strain evidence="4 5">CBS 131958</strain>
    </source>
</reference>
<proteinExistence type="inferred from homology"/>
<keyword evidence="5" id="KW-1185">Reference proteome</keyword>
<dbReference type="Proteomes" id="UP000038010">
    <property type="component" value="Unassembled WGS sequence"/>
</dbReference>
<evidence type="ECO:0000313" key="4">
    <source>
        <dbReference type="EMBL" id="KPI42962.1"/>
    </source>
</evidence>